<dbReference type="PANTHER" id="PTHR11362:SF82">
    <property type="entry name" value="PHOSPHATIDYLETHANOLAMINE-BINDING PROTEIN 4"/>
    <property type="match status" value="1"/>
</dbReference>
<dbReference type="EMBL" id="QGDH01000013">
    <property type="protein sequence ID" value="RAR15250.1"/>
    <property type="molecule type" value="Genomic_DNA"/>
</dbReference>
<dbReference type="InterPro" id="IPR008914">
    <property type="entry name" value="PEBP"/>
</dbReference>
<feature type="compositionally biased region" description="Basic residues" evidence="6">
    <location>
        <begin position="619"/>
        <end position="630"/>
    </location>
</feature>
<evidence type="ECO:0000256" key="1">
    <source>
        <dbReference type="ARBA" id="ARBA00004173"/>
    </source>
</evidence>
<dbReference type="Proteomes" id="UP000249619">
    <property type="component" value="Unassembled WGS sequence"/>
</dbReference>
<dbReference type="Pfam" id="PF01161">
    <property type="entry name" value="PBP"/>
    <property type="match status" value="1"/>
</dbReference>
<evidence type="ECO:0000256" key="2">
    <source>
        <dbReference type="ARBA" id="ARBA00023128"/>
    </source>
</evidence>
<evidence type="ECO:0000313" key="7">
    <source>
        <dbReference type="EMBL" id="RAR15250.1"/>
    </source>
</evidence>
<dbReference type="CDD" id="cd00866">
    <property type="entry name" value="PEBP_euk"/>
    <property type="match status" value="1"/>
</dbReference>
<comment type="similarity">
    <text evidence="4">Belongs to the phosphatidylethanolamine-binding protein family. Mitochondrion-specific ribosomal protein mL38 subfamily.</text>
</comment>
<dbReference type="InterPro" id="IPR035810">
    <property type="entry name" value="PEBP_euk"/>
</dbReference>
<reference evidence="8" key="1">
    <citation type="submission" date="2018-05" db="EMBL/GenBank/DDBJ databases">
        <title>Draft genome sequence of Stemphylium lycopersici strain CIDEFI 213.</title>
        <authorList>
            <person name="Medina R."/>
            <person name="Franco M.E.E."/>
            <person name="Lucentini C.G."/>
            <person name="Saparrat M.C.N."/>
            <person name="Balatti P.A."/>
        </authorList>
    </citation>
    <scope>NUCLEOTIDE SEQUENCE [LARGE SCALE GENOMIC DNA]</scope>
    <source>
        <strain evidence="8">CIDEFI 213</strain>
    </source>
</reference>
<evidence type="ECO:0000256" key="3">
    <source>
        <dbReference type="ARBA" id="ARBA00037226"/>
    </source>
</evidence>
<keyword evidence="2" id="KW-0496">Mitochondrion</keyword>
<comment type="function">
    <text evidence="3">Component of the mitochondrial ribosome (mitoribosome), a dedicated translation machinery responsible for the synthesis of mitochondrial genome-encoded proteins, including at least some of the essential transmembrane subunits of the mitochondrial respiratory chain. The mitoribosomes are attached to the mitochondrial inner membrane and translation products are cotranslationally integrated into the membrane.</text>
</comment>
<evidence type="ECO:0000256" key="5">
    <source>
        <dbReference type="ARBA" id="ARBA00039444"/>
    </source>
</evidence>
<comment type="caution">
    <text evidence="7">The sequence shown here is derived from an EMBL/GenBank/DDBJ whole genome shotgun (WGS) entry which is preliminary data.</text>
</comment>
<dbReference type="Gene3D" id="1.20.58.1180">
    <property type="match status" value="1"/>
</dbReference>
<dbReference type="PANTHER" id="PTHR11362">
    <property type="entry name" value="PHOSPHATIDYLETHANOLAMINE-BINDING PROTEIN"/>
    <property type="match status" value="1"/>
</dbReference>
<evidence type="ECO:0000313" key="8">
    <source>
        <dbReference type="Proteomes" id="UP000249619"/>
    </source>
</evidence>
<feature type="region of interest" description="Disordered" evidence="6">
    <location>
        <begin position="55"/>
        <end position="86"/>
    </location>
</feature>
<dbReference type="FunFam" id="3.90.280.10:FF:000004">
    <property type="entry name" value="Mitochondrial large ribosomal subunit YmL35"/>
    <property type="match status" value="1"/>
</dbReference>
<comment type="subcellular location">
    <subcellularLocation>
        <location evidence="1">Mitochondrion</location>
    </subcellularLocation>
</comment>
<feature type="compositionally biased region" description="Low complexity" evidence="6">
    <location>
        <begin position="77"/>
        <end position="86"/>
    </location>
</feature>
<gene>
    <name evidence="7" type="ORF">DDE83_001284</name>
</gene>
<dbReference type="InterPro" id="IPR036610">
    <property type="entry name" value="PEBP-like_sf"/>
</dbReference>
<protein>
    <recommendedName>
        <fullName evidence="5">Large ribosomal subunit protein mL38</fullName>
    </recommendedName>
</protein>
<feature type="region of interest" description="Disordered" evidence="6">
    <location>
        <begin position="1"/>
        <end position="24"/>
    </location>
</feature>
<organism evidence="7 8">
    <name type="scientific">Stemphylium lycopersici</name>
    <name type="common">Tomato gray leaf spot disease fungus</name>
    <name type="synonym">Thyrospora lycopersici</name>
    <dbReference type="NCBI Taxonomy" id="183478"/>
    <lineage>
        <taxon>Eukaryota</taxon>
        <taxon>Fungi</taxon>
        <taxon>Dikarya</taxon>
        <taxon>Ascomycota</taxon>
        <taxon>Pezizomycotina</taxon>
        <taxon>Dothideomycetes</taxon>
        <taxon>Pleosporomycetidae</taxon>
        <taxon>Pleosporales</taxon>
        <taxon>Pleosporineae</taxon>
        <taxon>Pleosporaceae</taxon>
        <taxon>Stemphylium</taxon>
    </lineage>
</organism>
<accession>A0A364NDA5</accession>
<sequence length="1016" mass="113396">MTTFSSSTLTRNINTKSSRTMASTPSIRQFSACLRCVRPLPGANGTRRLLSTSAAAREEVQTQAPNATRPPPPSNPPQGAAQNAAPQHVPEYMQKWGTLDPQMVENKKQERRLLRREHVQPVGSRRRRAVLRRSTMQKTPEIPFEQLPYQCFQEARKFLLEDRQEKLKEIETQQTRIQHLMAQDPSVSGGPAAKEHRLRSMRQHLNDLIILADINDPVVKRKFEDGQGDMNKPIYRYLADKKWRQYKRLVLEQRITQLAIVPDLLPSLDLAADIDLGFGRKAVAPGDFVDSSISEKMPRLNVQTFTPGDKLVTVVVVDADVPVQETDSFTYRCHLIASNIPISPSNTSIPLQRIAQEDQKLEDPSAKKIALPWIAPWAHRGAPYHRLGIFVFEQNAGQALDVTKFSKTKRMGFNLRSFADSNKLSAITATLFRTKWDEGMAGVMERAGLKNQIDVEFKRKKVEPLPYKRRTERMSWLRLSILVACVVPSLLSPPMAQNAFSSTQSFLPSQQQAALALAVIRNKPAGVQVRGQTTLKYVLQLRAQIKRGLDPVHRGDASCYVDQVAYWKERCSRAETECDRLRNVNAKLERSNQLLSNLSSTTLGSEGGTCTPAASPTRSGKRPRQTRKRAQNPIAAAQETVDNDLDFLESLGGDGTGLTEALYVVHLLCRSTDPDTHMLCSNLVRSASSLGKVILFAAQNYEPLSRQGRKALGATSLDKDKSDFASMLSVCARAFMSILVGADKLSKAKDDTRLASLIVCELANMFKMALDAIEISAQLTAQSVLSQPPVPTKNKTRAATPVVKESSPARAIAHLLISFLGLLDKTDAMHQKVFDGFVFILFERVGKQLYYSTFGQHRSESVESNILSPPQSDDPVDMVKRSRQTLATRLEAKALVLILERAMGLAPNHMSSQALRTNQASNRASRTLSLRNIATTSRARLSPLAKDRLQRTLVACMYGTDQDDEFLDVLTKPMPHMRLGSMQNVASVENEDVEAWYKGEVWRLVGWDILAREDGW</sequence>
<dbReference type="Gene3D" id="3.90.280.10">
    <property type="entry name" value="PEBP-like"/>
    <property type="match status" value="1"/>
</dbReference>
<dbReference type="FunFam" id="1.20.58.1180:FF:000001">
    <property type="entry name" value="Mitochondrial large ribosomal subunit YmL35"/>
    <property type="match status" value="1"/>
</dbReference>
<dbReference type="STRING" id="183478.A0A364NDA5"/>
<dbReference type="OrthoDB" id="2153661at2759"/>
<dbReference type="GO" id="GO:0005739">
    <property type="term" value="C:mitochondrion"/>
    <property type="evidence" value="ECO:0007669"/>
    <property type="project" value="UniProtKB-SubCell"/>
</dbReference>
<keyword evidence="8" id="KW-1185">Reference proteome</keyword>
<feature type="region of interest" description="Disordered" evidence="6">
    <location>
        <begin position="598"/>
        <end position="634"/>
    </location>
</feature>
<name>A0A364NDA5_STELY</name>
<evidence type="ECO:0000256" key="6">
    <source>
        <dbReference type="SAM" id="MobiDB-lite"/>
    </source>
</evidence>
<dbReference type="SUPFAM" id="SSF49777">
    <property type="entry name" value="PEBP-like"/>
    <property type="match status" value="1"/>
</dbReference>
<evidence type="ECO:0000256" key="4">
    <source>
        <dbReference type="ARBA" id="ARBA00038016"/>
    </source>
</evidence>
<feature type="compositionally biased region" description="Low complexity" evidence="6">
    <location>
        <begin position="598"/>
        <end position="611"/>
    </location>
</feature>
<dbReference type="AlphaFoldDB" id="A0A364NDA5"/>
<proteinExistence type="inferred from homology"/>